<evidence type="ECO:0000313" key="1">
    <source>
        <dbReference type="EMBL" id="KAF0684639.1"/>
    </source>
</evidence>
<name>A0A485LP93_9STRA</name>
<evidence type="ECO:0000313" key="3">
    <source>
        <dbReference type="Proteomes" id="UP000332933"/>
    </source>
</evidence>
<protein>
    <submittedName>
        <fullName evidence="2">Aste57867_23396 protein</fullName>
    </submittedName>
</protein>
<dbReference type="OrthoDB" id="2406499at2759"/>
<dbReference type="EMBL" id="CAADRA010007294">
    <property type="protein sequence ID" value="VFU00042.1"/>
    <property type="molecule type" value="Genomic_DNA"/>
</dbReference>
<evidence type="ECO:0000313" key="2">
    <source>
        <dbReference type="EMBL" id="VFU00042.1"/>
    </source>
</evidence>
<gene>
    <name evidence="2" type="primary">Aste57867_23396</name>
    <name evidence="1" type="ORF">As57867_023325</name>
    <name evidence="2" type="ORF">ASTE57867_23396</name>
</gene>
<dbReference type="Proteomes" id="UP000332933">
    <property type="component" value="Unassembled WGS sequence"/>
</dbReference>
<keyword evidence="3" id="KW-1185">Reference proteome</keyword>
<sequence length="320" mass="36162">MERPVWFALVDGQGKGKAYNGTTAIKVKIKSTSDIDDFREAVKDKFDRQGDDLKGIVSSKLHVFKNRDTFVNNIQLGGGEMIEHYGELWDDPLLVVVSSSSLSSDDTFFKKIEETVERMFKKQKKRECIAFSGISTSKLNKVTKGLRIIVVSGNEPKLPKANLVRAFDWDPNRREDEQVAEYLLYLHCQLDATLKQMGLCLLDATQHPAVLAIEDDRFEFDLNCTADVLILDDLGDNMAKNVRHLNGLRLVMELKKDLTTEYSKKENQALVELIAANVRAPDLSPVVVLTDLDKKMRAEETNQCIQIHPLDPINKQPQDA</sequence>
<dbReference type="EMBL" id="VJMH01007268">
    <property type="protein sequence ID" value="KAF0684639.1"/>
    <property type="molecule type" value="Genomic_DNA"/>
</dbReference>
<reference evidence="1" key="2">
    <citation type="submission" date="2019-06" db="EMBL/GenBank/DDBJ databases">
        <title>Genomics analysis of Aphanomyces spp. identifies a new class of oomycete effector associated with host adaptation.</title>
        <authorList>
            <person name="Gaulin E."/>
        </authorList>
    </citation>
    <scope>NUCLEOTIDE SEQUENCE</scope>
    <source>
        <strain evidence="1">CBS 578.67</strain>
    </source>
</reference>
<accession>A0A485LP93</accession>
<reference evidence="2 3" key="1">
    <citation type="submission" date="2019-03" db="EMBL/GenBank/DDBJ databases">
        <authorList>
            <person name="Gaulin E."/>
            <person name="Dumas B."/>
        </authorList>
    </citation>
    <scope>NUCLEOTIDE SEQUENCE [LARGE SCALE GENOMIC DNA]</scope>
    <source>
        <strain evidence="2">CBS 568.67</strain>
    </source>
</reference>
<dbReference type="AlphaFoldDB" id="A0A485LP93"/>
<proteinExistence type="predicted"/>
<organism evidence="2 3">
    <name type="scientific">Aphanomyces stellatus</name>
    <dbReference type="NCBI Taxonomy" id="120398"/>
    <lineage>
        <taxon>Eukaryota</taxon>
        <taxon>Sar</taxon>
        <taxon>Stramenopiles</taxon>
        <taxon>Oomycota</taxon>
        <taxon>Saprolegniomycetes</taxon>
        <taxon>Saprolegniales</taxon>
        <taxon>Verrucalvaceae</taxon>
        <taxon>Aphanomyces</taxon>
    </lineage>
</organism>